<dbReference type="PANTHER" id="PTHR36840:SF1">
    <property type="entry name" value="BLL5714 PROTEIN"/>
    <property type="match status" value="1"/>
</dbReference>
<dbReference type="AlphaFoldDB" id="A0A642UDE4"/>
<keyword evidence="2" id="KW-1133">Transmembrane helix</keyword>
<keyword evidence="4" id="KW-1185">Reference proteome</keyword>
<feature type="transmembrane region" description="Helical" evidence="2">
    <location>
        <begin position="407"/>
        <end position="426"/>
    </location>
</feature>
<accession>A0A642UDE4</accession>
<evidence type="ECO:0000256" key="2">
    <source>
        <dbReference type="SAM" id="Phobius"/>
    </source>
</evidence>
<feature type="transmembrane region" description="Helical" evidence="2">
    <location>
        <begin position="172"/>
        <end position="190"/>
    </location>
</feature>
<sequence>MPAEEHRPHHMKFGHVEAAGFDESPSSCDEAEAEGLQEQEQEQENGRRASQASGGSKRAVEDPALREARRMEQQDARRRRVHEDRRYFFRRPRALQYFRGNVLVRSEDERSSHRLELFFDLVFVGLIAVLAQEAVHEHNGYAIVRYVITYMAAWMVWNYMREVFNSFFVDDMPQRCLILVVMCCLVVYGNNATAVEKEHAAGGGARETAIGAYLVAGGVIMLTGVFYSVFVCQYRAQLRALALNWVVAMALWIGAIFVSVKGAIAMAAVALALEYCGWLYFFSPAFKRLLRLRYSSAVAIEHEVERFSDFVTLVHGEFLYSVVSGNPAGHGMHTGVARTIFTVFIAFAIHGMYCNGAGSRTVTHGLRKSMARALLWFTFHLPFVSALTLCGDSTAELISETEVPQGVRWIFSASYAIAMVSVTLIAYTECDHDEPGVLWFPKMVRVAPRVVAALVVLFLPLASQEQINSTALLGIAAALTMAAWIFQELGSLDGPNAPWYTGHESVDEQDRREWKGRPTFVEPGAWKLDSRSQRGAVPTFSRSDNVPQQDP</sequence>
<feature type="transmembrane region" description="Helical" evidence="2">
    <location>
        <begin position="143"/>
        <end position="160"/>
    </location>
</feature>
<name>A0A642UDE4_9ASCO</name>
<feature type="transmembrane region" description="Helical" evidence="2">
    <location>
        <begin position="264"/>
        <end position="283"/>
    </location>
</feature>
<feature type="transmembrane region" description="Helical" evidence="2">
    <location>
        <begin position="446"/>
        <end position="463"/>
    </location>
</feature>
<feature type="transmembrane region" description="Helical" evidence="2">
    <location>
        <begin position="238"/>
        <end position="258"/>
    </location>
</feature>
<protein>
    <recommendedName>
        <fullName evidence="5">Low temperature requirement protein A</fullName>
    </recommendedName>
</protein>
<evidence type="ECO:0000313" key="4">
    <source>
        <dbReference type="Proteomes" id="UP000761534"/>
    </source>
</evidence>
<feature type="transmembrane region" description="Helical" evidence="2">
    <location>
        <begin position="335"/>
        <end position="353"/>
    </location>
</feature>
<proteinExistence type="predicted"/>
<feature type="compositionally biased region" description="Polar residues" evidence="1">
    <location>
        <begin position="540"/>
        <end position="551"/>
    </location>
</feature>
<comment type="caution">
    <text evidence="3">The sequence shown here is derived from an EMBL/GenBank/DDBJ whole genome shotgun (WGS) entry which is preliminary data.</text>
</comment>
<keyword evidence="2" id="KW-0812">Transmembrane</keyword>
<feature type="transmembrane region" description="Helical" evidence="2">
    <location>
        <begin position="470"/>
        <end position="486"/>
    </location>
</feature>
<dbReference type="PANTHER" id="PTHR36840">
    <property type="entry name" value="BLL5714 PROTEIN"/>
    <property type="match status" value="1"/>
</dbReference>
<evidence type="ECO:0000256" key="1">
    <source>
        <dbReference type="SAM" id="MobiDB-lite"/>
    </source>
</evidence>
<evidence type="ECO:0008006" key="5">
    <source>
        <dbReference type="Google" id="ProtNLM"/>
    </source>
</evidence>
<evidence type="ECO:0000313" key="3">
    <source>
        <dbReference type="EMBL" id="KAA8897118.1"/>
    </source>
</evidence>
<dbReference type="OrthoDB" id="191995at2759"/>
<keyword evidence="2" id="KW-0472">Membrane</keyword>
<reference evidence="3" key="1">
    <citation type="journal article" date="2019" name="G3 (Bethesda)">
        <title>Genome Assemblies of Two Rare Opportunistic Yeast Pathogens: Diutina rugosa (syn. Candida rugosa) and Trichomonascus ciferrii (syn. Candida ciferrii).</title>
        <authorList>
            <person name="Mixao V."/>
            <person name="Saus E."/>
            <person name="Hansen A.P."/>
            <person name="Lass-Florl C."/>
            <person name="Gabaldon T."/>
        </authorList>
    </citation>
    <scope>NUCLEOTIDE SEQUENCE</scope>
    <source>
        <strain evidence="3">CBS 4856</strain>
    </source>
</reference>
<dbReference type="InterPro" id="IPR010640">
    <property type="entry name" value="Low_temperature_requirement_A"/>
</dbReference>
<feature type="region of interest" description="Disordered" evidence="1">
    <location>
        <begin position="1"/>
        <end position="78"/>
    </location>
</feature>
<dbReference type="Pfam" id="PF06772">
    <property type="entry name" value="LtrA"/>
    <property type="match status" value="1"/>
</dbReference>
<organism evidence="3 4">
    <name type="scientific">Trichomonascus ciferrii</name>
    <dbReference type="NCBI Taxonomy" id="44093"/>
    <lineage>
        <taxon>Eukaryota</taxon>
        <taxon>Fungi</taxon>
        <taxon>Dikarya</taxon>
        <taxon>Ascomycota</taxon>
        <taxon>Saccharomycotina</taxon>
        <taxon>Dipodascomycetes</taxon>
        <taxon>Dipodascales</taxon>
        <taxon>Trichomonascaceae</taxon>
        <taxon>Trichomonascus</taxon>
        <taxon>Trichomonascus ciferrii complex</taxon>
    </lineage>
</organism>
<dbReference type="Proteomes" id="UP000761534">
    <property type="component" value="Unassembled WGS sequence"/>
</dbReference>
<dbReference type="EMBL" id="SWFS01000569">
    <property type="protein sequence ID" value="KAA8897118.1"/>
    <property type="molecule type" value="Genomic_DNA"/>
</dbReference>
<feature type="compositionally biased region" description="Acidic residues" evidence="1">
    <location>
        <begin position="29"/>
        <end position="43"/>
    </location>
</feature>
<gene>
    <name evidence="3" type="ORF">TRICI_006794</name>
</gene>
<feature type="transmembrane region" description="Helical" evidence="2">
    <location>
        <begin position="210"/>
        <end position="231"/>
    </location>
</feature>
<feature type="transmembrane region" description="Helical" evidence="2">
    <location>
        <begin position="115"/>
        <end position="131"/>
    </location>
</feature>
<feature type="compositionally biased region" description="Basic and acidic residues" evidence="1">
    <location>
        <begin position="58"/>
        <end position="78"/>
    </location>
</feature>
<dbReference type="VEuPathDB" id="FungiDB:TRICI_006794"/>
<feature type="transmembrane region" description="Helical" evidence="2">
    <location>
        <begin position="373"/>
        <end position="395"/>
    </location>
</feature>
<feature type="region of interest" description="Disordered" evidence="1">
    <location>
        <begin position="524"/>
        <end position="551"/>
    </location>
</feature>